<organism evidence="5 6">
    <name type="scientific">Amycolatopsis samaneae</name>
    <dbReference type="NCBI Taxonomy" id="664691"/>
    <lineage>
        <taxon>Bacteria</taxon>
        <taxon>Bacillati</taxon>
        <taxon>Actinomycetota</taxon>
        <taxon>Actinomycetes</taxon>
        <taxon>Pseudonocardiales</taxon>
        <taxon>Pseudonocardiaceae</taxon>
        <taxon>Amycolatopsis</taxon>
    </lineage>
</organism>
<keyword evidence="6" id="KW-1185">Reference proteome</keyword>
<keyword evidence="2 4" id="KW-0808">Transferase</keyword>
<dbReference type="Pfam" id="PF02595">
    <property type="entry name" value="Gly_kinase"/>
    <property type="match status" value="1"/>
</dbReference>
<sequence length="373" mass="36589">MNRPHVLVAPDKFKGSLTAGEVADAVAAGIGSAVPGVPVRALPVADGGEGTVTAAVAAGFRRAEVPARGPTGQPVTASFAVSGTTAVVELAEASGLHRLPGDVPAPLTASSTGTGDLIAAAVRSGARRIVLGVGGSACTDGGAGLLTALGARLLDSSGADLPPGGAALRDLDRLDLSGLDPALSEVDFELACDVDSPLLGPHGAAAVYGPQKGALPAAVRALEDGLGRWAGIVGAGHASRPGAGAAGGVGFAALAVLGARSRPGIELLTELLGFDDALLDARLVVTGEGSLDEQTLRGKAPAGVAAKARKAAVPVVAVAGRCLLSPGALRDAGFEAAYALTDVEPDPARCIAAAGPLLTTVSKRLAEDWLRSP</sequence>
<dbReference type="SUPFAM" id="SSF110738">
    <property type="entry name" value="Glycerate kinase I"/>
    <property type="match status" value="1"/>
</dbReference>
<dbReference type="PANTHER" id="PTHR21599:SF0">
    <property type="entry name" value="GLYCERATE KINASE"/>
    <property type="match status" value="1"/>
</dbReference>
<comment type="caution">
    <text evidence="5">The sequence shown here is derived from an EMBL/GenBank/DDBJ whole genome shotgun (WGS) entry which is preliminary data.</text>
</comment>
<evidence type="ECO:0000313" key="6">
    <source>
        <dbReference type="Proteomes" id="UP001597419"/>
    </source>
</evidence>
<dbReference type="InterPro" id="IPR004381">
    <property type="entry name" value="Glycerate_kinase"/>
</dbReference>
<dbReference type="GO" id="GO:0016301">
    <property type="term" value="F:kinase activity"/>
    <property type="evidence" value="ECO:0007669"/>
    <property type="project" value="UniProtKB-KW"/>
</dbReference>
<proteinExistence type="inferred from homology"/>
<keyword evidence="3 4" id="KW-0418">Kinase</keyword>
<evidence type="ECO:0000256" key="1">
    <source>
        <dbReference type="ARBA" id="ARBA00006284"/>
    </source>
</evidence>
<dbReference type="PANTHER" id="PTHR21599">
    <property type="entry name" value="GLYCERATE KINASE"/>
    <property type="match status" value="1"/>
</dbReference>
<dbReference type="InterPro" id="IPR018193">
    <property type="entry name" value="Glyc_kinase_flavodox-like_fold"/>
</dbReference>
<name>A0ABW5GFK9_9PSEU</name>
<evidence type="ECO:0000256" key="3">
    <source>
        <dbReference type="ARBA" id="ARBA00022777"/>
    </source>
</evidence>
<accession>A0ABW5GFK9</accession>
<dbReference type="Gene3D" id="3.40.50.10350">
    <property type="entry name" value="Glycerate kinase, domain 1"/>
    <property type="match status" value="1"/>
</dbReference>
<dbReference type="RefSeq" id="WP_345403167.1">
    <property type="nucleotide sequence ID" value="NZ_BAABHG010000014.1"/>
</dbReference>
<protein>
    <submittedName>
        <fullName evidence="5">Glycerate kinase</fullName>
    </submittedName>
</protein>
<dbReference type="NCBIfam" id="TIGR00045">
    <property type="entry name" value="glycerate kinase"/>
    <property type="match status" value="1"/>
</dbReference>
<dbReference type="InterPro" id="IPR018197">
    <property type="entry name" value="Glycerate_kinase_RE-like"/>
</dbReference>
<evidence type="ECO:0000256" key="4">
    <source>
        <dbReference type="PIRNR" id="PIRNR006078"/>
    </source>
</evidence>
<dbReference type="InterPro" id="IPR036129">
    <property type="entry name" value="Glycerate_kinase_sf"/>
</dbReference>
<comment type="similarity">
    <text evidence="1 4">Belongs to the glycerate kinase type-1 family.</text>
</comment>
<dbReference type="PIRSF" id="PIRSF006078">
    <property type="entry name" value="GlxK"/>
    <property type="match status" value="1"/>
</dbReference>
<dbReference type="EMBL" id="JBHUKU010000007">
    <property type="protein sequence ID" value="MFD2459773.1"/>
    <property type="molecule type" value="Genomic_DNA"/>
</dbReference>
<dbReference type="Gene3D" id="3.90.1510.10">
    <property type="entry name" value="Glycerate kinase, domain 2"/>
    <property type="match status" value="1"/>
</dbReference>
<reference evidence="6" key="1">
    <citation type="journal article" date="2019" name="Int. J. Syst. Evol. Microbiol.">
        <title>The Global Catalogue of Microorganisms (GCM) 10K type strain sequencing project: providing services to taxonomists for standard genome sequencing and annotation.</title>
        <authorList>
            <consortium name="The Broad Institute Genomics Platform"/>
            <consortium name="The Broad Institute Genome Sequencing Center for Infectious Disease"/>
            <person name="Wu L."/>
            <person name="Ma J."/>
        </authorList>
    </citation>
    <scope>NUCLEOTIDE SEQUENCE [LARGE SCALE GENOMIC DNA]</scope>
    <source>
        <strain evidence="6">CGMCC 4.7643</strain>
    </source>
</reference>
<dbReference type="Proteomes" id="UP001597419">
    <property type="component" value="Unassembled WGS sequence"/>
</dbReference>
<evidence type="ECO:0000313" key="5">
    <source>
        <dbReference type="EMBL" id="MFD2459773.1"/>
    </source>
</evidence>
<evidence type="ECO:0000256" key="2">
    <source>
        <dbReference type="ARBA" id="ARBA00022679"/>
    </source>
</evidence>
<gene>
    <name evidence="5" type="ORF">ACFSYJ_14250</name>
</gene>